<dbReference type="RefSeq" id="WP_189040064.1">
    <property type="nucleotide sequence ID" value="NZ_BMMP01000031.1"/>
</dbReference>
<organism evidence="2 3">
    <name type="scientific">Streptomyces daqingensis</name>
    <dbReference type="NCBI Taxonomy" id="1472640"/>
    <lineage>
        <taxon>Bacteria</taxon>
        <taxon>Bacillati</taxon>
        <taxon>Actinomycetota</taxon>
        <taxon>Actinomycetes</taxon>
        <taxon>Kitasatosporales</taxon>
        <taxon>Streptomycetaceae</taxon>
        <taxon>Streptomyces</taxon>
    </lineage>
</organism>
<protein>
    <recommendedName>
        <fullName evidence="4">Integral membrane protein</fullName>
    </recommendedName>
</protein>
<evidence type="ECO:0000313" key="3">
    <source>
        <dbReference type="Proteomes" id="UP000631535"/>
    </source>
</evidence>
<reference evidence="3" key="1">
    <citation type="journal article" date="2019" name="Int. J. Syst. Evol. Microbiol.">
        <title>The Global Catalogue of Microorganisms (GCM) 10K type strain sequencing project: providing services to taxonomists for standard genome sequencing and annotation.</title>
        <authorList>
            <consortium name="The Broad Institute Genomics Platform"/>
            <consortium name="The Broad Institute Genome Sequencing Center for Infectious Disease"/>
            <person name="Wu L."/>
            <person name="Ma J."/>
        </authorList>
    </citation>
    <scope>NUCLEOTIDE SEQUENCE [LARGE SCALE GENOMIC DNA]</scope>
    <source>
        <strain evidence="3">CGMCC 4.7178</strain>
    </source>
</reference>
<comment type="caution">
    <text evidence="2">The sequence shown here is derived from an EMBL/GenBank/DDBJ whole genome shotgun (WGS) entry which is preliminary data.</text>
</comment>
<keyword evidence="3" id="KW-1185">Reference proteome</keyword>
<name>A0ABQ2MV52_9ACTN</name>
<keyword evidence="1" id="KW-0472">Membrane</keyword>
<keyword evidence="1" id="KW-1133">Transmembrane helix</keyword>
<proteinExistence type="predicted"/>
<feature type="transmembrane region" description="Helical" evidence="1">
    <location>
        <begin position="165"/>
        <end position="184"/>
    </location>
</feature>
<dbReference type="Proteomes" id="UP000631535">
    <property type="component" value="Unassembled WGS sequence"/>
</dbReference>
<dbReference type="EMBL" id="BMMP01000031">
    <property type="protein sequence ID" value="GGO58473.1"/>
    <property type="molecule type" value="Genomic_DNA"/>
</dbReference>
<sequence length="188" mass="18642">MRWTALYVRSRQVPASLAAAVVSAAAVWALSGGGSADPRLPALVLVAGTAAGSIGLGGQDLALDRTAAIRWAPRRAAHTLLIGAVAAAVLLAVQATGEEAATAAFVVRDSAGLAGLAAAGAVLFGAQHAWTLPVAWPAFALFTPPGTGVPAQVATWMMQPPGTAAATWTAVVLAGGGMAAYTLAGPRR</sequence>
<evidence type="ECO:0000256" key="1">
    <source>
        <dbReference type="SAM" id="Phobius"/>
    </source>
</evidence>
<feature type="transmembrane region" description="Helical" evidence="1">
    <location>
        <begin position="79"/>
        <end position="97"/>
    </location>
</feature>
<gene>
    <name evidence="2" type="ORF">GCM10012287_56710</name>
</gene>
<evidence type="ECO:0000313" key="2">
    <source>
        <dbReference type="EMBL" id="GGO58473.1"/>
    </source>
</evidence>
<accession>A0ABQ2MV52</accession>
<evidence type="ECO:0008006" key="4">
    <source>
        <dbReference type="Google" id="ProtNLM"/>
    </source>
</evidence>
<keyword evidence="1" id="KW-0812">Transmembrane</keyword>
<feature type="transmembrane region" description="Helical" evidence="1">
    <location>
        <begin position="39"/>
        <end position="58"/>
    </location>
</feature>